<dbReference type="Proteomes" id="UP000030745">
    <property type="component" value="Unassembled WGS sequence"/>
</dbReference>
<protein>
    <submittedName>
        <fullName evidence="1">Uncharacterized protein</fullName>
    </submittedName>
</protein>
<gene>
    <name evidence="1" type="ORF">SPRG_14340</name>
</gene>
<organism evidence="1 2">
    <name type="scientific">Saprolegnia parasitica (strain CBS 223.65)</name>
    <dbReference type="NCBI Taxonomy" id="695850"/>
    <lineage>
        <taxon>Eukaryota</taxon>
        <taxon>Sar</taxon>
        <taxon>Stramenopiles</taxon>
        <taxon>Oomycota</taxon>
        <taxon>Saprolegniomycetes</taxon>
        <taxon>Saprolegniales</taxon>
        <taxon>Saprolegniaceae</taxon>
        <taxon>Saprolegnia</taxon>
    </lineage>
</organism>
<accession>A0A067C1G5</accession>
<dbReference type="AlphaFoldDB" id="A0A067C1G5"/>
<keyword evidence="2" id="KW-1185">Reference proteome</keyword>
<reference evidence="1 2" key="1">
    <citation type="journal article" date="2013" name="PLoS Genet.">
        <title>Distinctive expansion of potential virulence genes in the genome of the oomycete fish pathogen Saprolegnia parasitica.</title>
        <authorList>
            <person name="Jiang R.H."/>
            <person name="de Bruijn I."/>
            <person name="Haas B.J."/>
            <person name="Belmonte R."/>
            <person name="Lobach L."/>
            <person name="Christie J."/>
            <person name="van den Ackerveken G."/>
            <person name="Bottin A."/>
            <person name="Bulone V."/>
            <person name="Diaz-Moreno S.M."/>
            <person name="Dumas B."/>
            <person name="Fan L."/>
            <person name="Gaulin E."/>
            <person name="Govers F."/>
            <person name="Grenville-Briggs L.J."/>
            <person name="Horner N.R."/>
            <person name="Levin J.Z."/>
            <person name="Mammella M."/>
            <person name="Meijer H.J."/>
            <person name="Morris P."/>
            <person name="Nusbaum C."/>
            <person name="Oome S."/>
            <person name="Phillips A.J."/>
            <person name="van Rooyen D."/>
            <person name="Rzeszutek E."/>
            <person name="Saraiva M."/>
            <person name="Secombes C.J."/>
            <person name="Seidl M.F."/>
            <person name="Snel B."/>
            <person name="Stassen J.H."/>
            <person name="Sykes S."/>
            <person name="Tripathy S."/>
            <person name="van den Berg H."/>
            <person name="Vega-Arreguin J.C."/>
            <person name="Wawra S."/>
            <person name="Young S.K."/>
            <person name="Zeng Q."/>
            <person name="Dieguez-Uribeondo J."/>
            <person name="Russ C."/>
            <person name="Tyler B.M."/>
            <person name="van West P."/>
        </authorList>
    </citation>
    <scope>NUCLEOTIDE SEQUENCE [LARGE SCALE GENOMIC DNA]</scope>
    <source>
        <strain evidence="1 2">CBS 223.65</strain>
    </source>
</reference>
<proteinExistence type="predicted"/>
<dbReference type="VEuPathDB" id="FungiDB:SPRG_14340"/>
<dbReference type="EMBL" id="KK583313">
    <property type="protein sequence ID" value="KDO20401.1"/>
    <property type="molecule type" value="Genomic_DNA"/>
</dbReference>
<dbReference type="RefSeq" id="XP_012208858.1">
    <property type="nucleotide sequence ID" value="XM_012353468.1"/>
</dbReference>
<dbReference type="GeneID" id="24136149"/>
<name>A0A067C1G5_SAPPC</name>
<evidence type="ECO:0000313" key="2">
    <source>
        <dbReference type="Proteomes" id="UP000030745"/>
    </source>
</evidence>
<sequence length="96" mass="10680">MTEQPDPTADQGVVGSKEQVTRPWMMTIVGKVFSGSPRSTTLPKEHRSWQDVKADVQSIDEKLVVPNDFGTINNSRMTVPRGCFQATEEDDTSLLQ</sequence>
<dbReference type="KEGG" id="spar:SPRG_14340"/>
<evidence type="ECO:0000313" key="1">
    <source>
        <dbReference type="EMBL" id="KDO20401.1"/>
    </source>
</evidence>